<dbReference type="InterPro" id="IPR013762">
    <property type="entry name" value="Integrase-like_cat_sf"/>
</dbReference>
<dbReference type="Gene3D" id="1.10.443.10">
    <property type="entry name" value="Intergrase catalytic core"/>
    <property type="match status" value="1"/>
</dbReference>
<evidence type="ECO:0000256" key="4">
    <source>
        <dbReference type="ARBA" id="ARBA00023172"/>
    </source>
</evidence>
<dbReference type="PROSITE" id="PS51898">
    <property type="entry name" value="TYR_RECOMBINASE"/>
    <property type="match status" value="1"/>
</dbReference>
<dbReference type="Gene3D" id="1.10.150.130">
    <property type="match status" value="1"/>
</dbReference>
<dbReference type="InterPro" id="IPR044068">
    <property type="entry name" value="CB"/>
</dbReference>
<evidence type="ECO:0000256" key="2">
    <source>
        <dbReference type="ARBA" id="ARBA00022908"/>
    </source>
</evidence>
<dbReference type="AlphaFoldDB" id="T0KIP8"/>
<dbReference type="CDD" id="cd00801">
    <property type="entry name" value="INT_P4_C"/>
    <property type="match status" value="1"/>
</dbReference>
<dbReference type="OrthoDB" id="7388552at2"/>
<evidence type="ECO:0000256" key="1">
    <source>
        <dbReference type="ARBA" id="ARBA00008857"/>
    </source>
</evidence>
<keyword evidence="3 5" id="KW-0238">DNA-binding</keyword>
<dbReference type="STRING" id="1346791.M529_05560"/>
<organism evidence="8 9">
    <name type="scientific">Sphingobium ummariense RL-3</name>
    <dbReference type="NCBI Taxonomy" id="1346791"/>
    <lineage>
        <taxon>Bacteria</taxon>
        <taxon>Pseudomonadati</taxon>
        <taxon>Pseudomonadota</taxon>
        <taxon>Alphaproteobacteria</taxon>
        <taxon>Sphingomonadales</taxon>
        <taxon>Sphingomonadaceae</taxon>
        <taxon>Sphingobium</taxon>
    </lineage>
</organism>
<dbReference type="PROSITE" id="PS51900">
    <property type="entry name" value="CB"/>
    <property type="match status" value="1"/>
</dbReference>
<dbReference type="Proteomes" id="UP000015523">
    <property type="component" value="Unassembled WGS sequence"/>
</dbReference>
<protein>
    <submittedName>
        <fullName evidence="8">Integrase</fullName>
    </submittedName>
</protein>
<dbReference type="PATRIC" id="fig|1346791.3.peg.1071"/>
<dbReference type="InterPro" id="IPR050808">
    <property type="entry name" value="Phage_Integrase"/>
</dbReference>
<dbReference type="InterPro" id="IPR002104">
    <property type="entry name" value="Integrase_catalytic"/>
</dbReference>
<evidence type="ECO:0000259" key="7">
    <source>
        <dbReference type="PROSITE" id="PS51900"/>
    </source>
</evidence>
<comment type="similarity">
    <text evidence="1">Belongs to the 'phage' integrase family.</text>
</comment>
<dbReference type="Pfam" id="PF22022">
    <property type="entry name" value="Phage_int_M"/>
    <property type="match status" value="1"/>
</dbReference>
<dbReference type="InterPro" id="IPR010998">
    <property type="entry name" value="Integrase_recombinase_N"/>
</dbReference>
<comment type="caution">
    <text evidence="8">The sequence shown here is derived from an EMBL/GenBank/DDBJ whole genome shotgun (WGS) entry which is preliminary data.</text>
</comment>
<reference evidence="8 9" key="1">
    <citation type="journal article" date="2013" name="Genome Announc.">
        <title>Draft Genome Sequence of Sphingobium ummariense Strain RL-3, a Hexachlorocyclohexane-Degrading Bacterium.</title>
        <authorList>
            <person name="Kohli P."/>
            <person name="Dua A."/>
            <person name="Sangwan N."/>
            <person name="Oldach P."/>
            <person name="Khurana J.P."/>
            <person name="Lal R."/>
        </authorList>
    </citation>
    <scope>NUCLEOTIDE SEQUENCE [LARGE SCALE GENOMIC DNA]</scope>
    <source>
        <strain evidence="8 9">RL-3</strain>
    </source>
</reference>
<proteinExistence type="inferred from homology"/>
<evidence type="ECO:0000256" key="5">
    <source>
        <dbReference type="PROSITE-ProRule" id="PRU01248"/>
    </source>
</evidence>
<dbReference type="InterPro" id="IPR011010">
    <property type="entry name" value="DNA_brk_join_enz"/>
</dbReference>
<evidence type="ECO:0000259" key="6">
    <source>
        <dbReference type="PROSITE" id="PS51898"/>
    </source>
</evidence>
<dbReference type="Pfam" id="PF00589">
    <property type="entry name" value="Phage_integrase"/>
    <property type="match status" value="1"/>
</dbReference>
<dbReference type="InterPro" id="IPR053876">
    <property type="entry name" value="Phage_int_M"/>
</dbReference>
<evidence type="ECO:0000256" key="3">
    <source>
        <dbReference type="ARBA" id="ARBA00023125"/>
    </source>
</evidence>
<dbReference type="GO" id="GO:0015074">
    <property type="term" value="P:DNA integration"/>
    <property type="evidence" value="ECO:0007669"/>
    <property type="project" value="UniProtKB-KW"/>
</dbReference>
<dbReference type="EMBL" id="AUWY01000047">
    <property type="protein sequence ID" value="EQB33153.1"/>
    <property type="molecule type" value="Genomic_DNA"/>
</dbReference>
<name>T0KIP8_9SPHN</name>
<dbReference type="Gene3D" id="3.30.160.390">
    <property type="entry name" value="Integrase, DNA-binding domain"/>
    <property type="match status" value="1"/>
</dbReference>
<dbReference type="eggNOG" id="COG0582">
    <property type="taxonomic scope" value="Bacteria"/>
</dbReference>
<dbReference type="InterPro" id="IPR038488">
    <property type="entry name" value="Integrase_DNA-bd_sf"/>
</dbReference>
<evidence type="ECO:0000313" key="9">
    <source>
        <dbReference type="Proteomes" id="UP000015523"/>
    </source>
</evidence>
<feature type="domain" description="Tyr recombinase" evidence="6">
    <location>
        <begin position="201"/>
        <end position="381"/>
    </location>
</feature>
<keyword evidence="2" id="KW-0229">DNA integration</keyword>
<dbReference type="RefSeq" id="WP_021317048.1">
    <property type="nucleotide sequence ID" value="NZ_AUWY01000047.1"/>
</dbReference>
<keyword evidence="9" id="KW-1185">Reference proteome</keyword>
<evidence type="ECO:0000313" key="8">
    <source>
        <dbReference type="EMBL" id="EQB33153.1"/>
    </source>
</evidence>
<dbReference type="InterPro" id="IPR025166">
    <property type="entry name" value="Integrase_DNA_bind_dom"/>
</dbReference>
<feature type="domain" description="Core-binding (CB)" evidence="7">
    <location>
        <begin position="97"/>
        <end position="178"/>
    </location>
</feature>
<dbReference type="SUPFAM" id="SSF56349">
    <property type="entry name" value="DNA breaking-rejoining enzymes"/>
    <property type="match status" value="1"/>
</dbReference>
<dbReference type="GO" id="GO:0003677">
    <property type="term" value="F:DNA binding"/>
    <property type="evidence" value="ECO:0007669"/>
    <property type="project" value="UniProtKB-UniRule"/>
</dbReference>
<dbReference type="Pfam" id="PF13356">
    <property type="entry name" value="Arm-DNA-bind_3"/>
    <property type="match status" value="1"/>
</dbReference>
<dbReference type="PANTHER" id="PTHR30629">
    <property type="entry name" value="PROPHAGE INTEGRASE"/>
    <property type="match status" value="1"/>
</dbReference>
<dbReference type="PANTHER" id="PTHR30629:SF2">
    <property type="entry name" value="PROPHAGE INTEGRASE INTS-RELATED"/>
    <property type="match status" value="1"/>
</dbReference>
<dbReference type="GO" id="GO:0006310">
    <property type="term" value="P:DNA recombination"/>
    <property type="evidence" value="ECO:0007669"/>
    <property type="project" value="UniProtKB-KW"/>
</dbReference>
<sequence>MLTYIQINAAKPRAKAWNLSDSQNLYLVIQPNGSKLWRFNYRFLDKQKKLHLGGWPTISLAEARARRDEAKKKIAEGIDPALEKKRARIAAKYAAANTFQAVAEEWLIKCERDGLAPVTVDKIRWLLAKAYPLLGTIPIAQITPHEALAVLRKVEATGAYESARRMRSVLSRVFRYGVATVRCDKDVAADLRGAIAVPKVKHFAAITRPSEVGALLRAIDGYTGHKVTVMAMRLSPHVLLRPGELRQAEWTDIDFDEAIWFIPVERMKMRRPHRVPLSRQVIAMLKELHEHTHWWKYLFPCLGKPRKAMSENAVNQGLRKLGYTTDQMTAHGFRAMAATLLNEMGEWNPDAIERQLAHVDTNQVRRAYARGEYWDERVRMMQHWSDYLDLLRDGGKVLHGHFGKSTARR</sequence>
<accession>T0KIP8</accession>
<gene>
    <name evidence="8" type="ORF">M529_05560</name>
</gene>
<keyword evidence="4" id="KW-0233">DNA recombination</keyword>